<evidence type="ECO:0000256" key="1">
    <source>
        <dbReference type="SAM" id="Phobius"/>
    </source>
</evidence>
<sequence length="65" mass="7592">MYVVVVISHTHAHICRLTRYFTTSISLSRLVLFPYSFSFSFFFFSIPKGRNFRALEPPSRCRAAN</sequence>
<gene>
    <name evidence="2" type="ORF">M747DRAFT_50155</name>
</gene>
<keyword evidence="1" id="KW-0472">Membrane</keyword>
<dbReference type="EMBL" id="KZ851917">
    <property type="protein sequence ID" value="RDH19901.1"/>
    <property type="molecule type" value="Genomic_DNA"/>
</dbReference>
<reference evidence="2 3" key="1">
    <citation type="submission" date="2018-07" db="EMBL/GenBank/DDBJ databases">
        <title>Section-level genome sequencing of Aspergillus section Nigri to investigate inter- and intra-species variation.</title>
        <authorList>
            <consortium name="DOE Joint Genome Institute"/>
            <person name="Vesth T.C."/>
            <person name="Nybo J.L."/>
            <person name="Theobald S."/>
            <person name="Frisvad J.C."/>
            <person name="Larsen T.O."/>
            <person name="Nielsen K.F."/>
            <person name="Hoof J.B."/>
            <person name="Brandl J."/>
            <person name="Salamov A."/>
            <person name="Riley R."/>
            <person name="Gladden J.M."/>
            <person name="Phatale P."/>
            <person name="Nielsen M.T."/>
            <person name="Lyhne E.K."/>
            <person name="Kogle M.E."/>
            <person name="Strasser K."/>
            <person name="McDonnell E."/>
            <person name="Barry K."/>
            <person name="Clum A."/>
            <person name="Chen C."/>
            <person name="Nolan M."/>
            <person name="Sandor L."/>
            <person name="Kuo A."/>
            <person name="Lipzen A."/>
            <person name="Hainaut M."/>
            <person name="Drula E."/>
            <person name="Tsang A."/>
            <person name="Magnuson J.K."/>
            <person name="Henrissat B."/>
            <person name="Wiebenga A."/>
            <person name="Simmons B.A."/>
            <person name="Makela M.R."/>
            <person name="De vries R.P."/>
            <person name="Grigoriev I.V."/>
            <person name="Mortensen U.H."/>
            <person name="Baker S.E."/>
            <person name="Andersen M.R."/>
        </authorList>
    </citation>
    <scope>NUCLEOTIDE SEQUENCE [LARGE SCALE GENOMIC DNA]</scope>
    <source>
        <strain evidence="2 3">ATCC 13496</strain>
    </source>
</reference>
<proteinExistence type="predicted"/>
<evidence type="ECO:0000313" key="3">
    <source>
        <dbReference type="Proteomes" id="UP000253845"/>
    </source>
</evidence>
<protein>
    <submittedName>
        <fullName evidence="2">Uncharacterized protein</fullName>
    </submittedName>
</protein>
<organism evidence="2 3">
    <name type="scientific">Aspergillus niger ATCC 13496</name>
    <dbReference type="NCBI Taxonomy" id="1353008"/>
    <lineage>
        <taxon>Eukaryota</taxon>
        <taxon>Fungi</taxon>
        <taxon>Dikarya</taxon>
        <taxon>Ascomycota</taxon>
        <taxon>Pezizomycotina</taxon>
        <taxon>Eurotiomycetes</taxon>
        <taxon>Eurotiomycetidae</taxon>
        <taxon>Eurotiales</taxon>
        <taxon>Aspergillaceae</taxon>
        <taxon>Aspergillus</taxon>
        <taxon>Aspergillus subgen. Circumdati</taxon>
    </lineage>
</organism>
<keyword evidence="1" id="KW-1133">Transmembrane helix</keyword>
<dbReference type="VEuPathDB" id="FungiDB:M747DRAFT_50155"/>
<evidence type="ECO:0000313" key="2">
    <source>
        <dbReference type="EMBL" id="RDH19901.1"/>
    </source>
</evidence>
<dbReference type="Proteomes" id="UP000253845">
    <property type="component" value="Unassembled WGS sequence"/>
</dbReference>
<feature type="transmembrane region" description="Helical" evidence="1">
    <location>
        <begin position="27"/>
        <end position="46"/>
    </location>
</feature>
<dbReference type="AlphaFoldDB" id="A0A370C390"/>
<accession>A0A370C390</accession>
<name>A0A370C390_ASPNG</name>
<keyword evidence="1" id="KW-0812">Transmembrane</keyword>